<evidence type="ECO:0000256" key="1">
    <source>
        <dbReference type="ARBA" id="ARBA00006594"/>
    </source>
</evidence>
<keyword evidence="3 8" id="KW-0489">Methyltransferase</keyword>
<evidence type="ECO:0000256" key="6">
    <source>
        <dbReference type="ARBA" id="ARBA00047942"/>
    </source>
</evidence>
<proteinExistence type="inferred from homology"/>
<evidence type="ECO:0000313" key="8">
    <source>
        <dbReference type="EMBL" id="ADE39526.1"/>
    </source>
</evidence>
<dbReference type="InterPro" id="IPR029063">
    <property type="entry name" value="SAM-dependent_MTases_sf"/>
</dbReference>
<evidence type="ECO:0000259" key="7">
    <source>
        <dbReference type="Pfam" id="PF01555"/>
    </source>
</evidence>
<sequence length="754" mass="86732">MKLNDNEIRDITRCLEEGKPLPDKYRFMLFGDDREIELVWNGKSGDVTNVVLPFQTIEHIDEPRPEKDVAAQPDLFDLATGRQLKGWTNKLIWGDNKFILSSLKNGPLREEIEANGGIKLIYIDPPFDVGADFTMGVEIGEEIFEKESNVLEEIAYRDTWGKGQDSFISMLYERLILLKDLLAPDGAIYVHCDYRVSAYVRLILSEIFGEGSFRNQIIWKRTSAHNDPARYGIIDDHIYFFSKSATDWIWTDHRTEYQDWYVERYYRYQDEKTGKRFLSRDVTAPSHGSDAGVYEWKGKYPPKGRMWAYTKDKMKQMDEAERLFYTSNGIPRLKQYLDEMDGASIQTIWDDILPIVSWSDERSGYPTQKPEALVDRIIQASTNEDDIVCDFFIGSGTTAAVAEKLGRKWICSDLGKFSIHTARKRLIGVQRELKKEGKNYRAFEVLNLGKYEREFFVSGLSELDEKAEQQVENNRELAFNSLILQAYQAEPVSGFRTFRGKKNNRVIAIGPVNMPISRLFAEQVVAECVEKGITKADLLAFEFEMGLFPSIQDEASNKGVDLVLKHIPKEVFDKRAVDRGEAKFHDVAYIDVRAHIDGNNVAIELTNYSVFYTQGITSLTEENLKSGKSQVVVENGQVLKISKDKDGITNPRESLTKNWHDWVDYWSIDFDYASKKEIIHERDPNTGEDVPKWTGSYIFENEWQSFRTRQDRSIELKSVPYELPPGRRKIAVKVVDIFGNDTMKVIEVTIGGKI</sequence>
<keyword evidence="9" id="KW-1185">Reference proteome</keyword>
<evidence type="ECO:0000313" key="9">
    <source>
        <dbReference type="Proteomes" id="UP000007460"/>
    </source>
</evidence>
<dbReference type="GO" id="GO:0032259">
    <property type="term" value="P:methylation"/>
    <property type="evidence" value="ECO:0007669"/>
    <property type="project" value="UniProtKB-KW"/>
</dbReference>
<dbReference type="EMBL" id="CP001751">
    <property type="protein sequence ID" value="ADE39526.1"/>
    <property type="molecule type" value="Genomic_DNA"/>
</dbReference>
<dbReference type="eggNOG" id="COG2189">
    <property type="taxonomic scope" value="Bacteria"/>
</dbReference>
<evidence type="ECO:0000256" key="2">
    <source>
        <dbReference type="ARBA" id="ARBA00011900"/>
    </source>
</evidence>
<dbReference type="GO" id="GO:0003677">
    <property type="term" value="F:DNA binding"/>
    <property type="evidence" value="ECO:0007669"/>
    <property type="project" value="InterPro"/>
</dbReference>
<evidence type="ECO:0000256" key="3">
    <source>
        <dbReference type="ARBA" id="ARBA00022603"/>
    </source>
</evidence>
<dbReference type="HOGENOM" id="CLU_024927_10_2_5"/>
<evidence type="ECO:0000256" key="5">
    <source>
        <dbReference type="ARBA" id="ARBA00022691"/>
    </source>
</evidence>
<dbReference type="STRING" id="488538.SAR116_1283"/>
<dbReference type="PANTHER" id="PTHR13370">
    <property type="entry name" value="RNA METHYLASE-RELATED"/>
    <property type="match status" value="1"/>
</dbReference>
<dbReference type="GO" id="GO:0008170">
    <property type="term" value="F:N-methyltransferase activity"/>
    <property type="evidence" value="ECO:0007669"/>
    <property type="project" value="InterPro"/>
</dbReference>
<name>D5BTC9_PUNMI</name>
<dbReference type="InterPro" id="IPR002941">
    <property type="entry name" value="DNA_methylase_N4/N6"/>
</dbReference>
<accession>D5BTC9</accession>
<protein>
    <recommendedName>
        <fullName evidence="2">site-specific DNA-methyltransferase (adenine-specific)</fullName>
        <ecNumber evidence="2">2.1.1.72</ecNumber>
    </recommendedName>
</protein>
<dbReference type="GO" id="GO:0005737">
    <property type="term" value="C:cytoplasm"/>
    <property type="evidence" value="ECO:0007669"/>
    <property type="project" value="TreeGrafter"/>
</dbReference>
<dbReference type="KEGG" id="apb:SAR116_1283"/>
<keyword evidence="4 8" id="KW-0808">Transferase</keyword>
<dbReference type="RefSeq" id="WP_013046153.1">
    <property type="nucleotide sequence ID" value="NC_014010.1"/>
</dbReference>
<dbReference type="AlphaFoldDB" id="D5BTC9"/>
<evidence type="ECO:0000256" key="4">
    <source>
        <dbReference type="ARBA" id="ARBA00022679"/>
    </source>
</evidence>
<gene>
    <name evidence="8" type="ordered locus">SAR116_1283</name>
</gene>
<reference evidence="8 9" key="1">
    <citation type="journal article" date="2010" name="J. Bacteriol.">
        <title>Complete genome sequence of "Candidatus Puniceispirillum marinum" IMCC1322, a representative of the SAR116 clade in the Alphaproteobacteria.</title>
        <authorList>
            <person name="Oh H.M."/>
            <person name="Kwon K.K."/>
            <person name="Kang I."/>
            <person name="Kang S.G."/>
            <person name="Lee J.H."/>
            <person name="Kim S.J."/>
            <person name="Cho J.C."/>
        </authorList>
    </citation>
    <scope>NUCLEOTIDE SEQUENCE [LARGE SCALE GENOMIC DNA]</scope>
    <source>
        <strain evidence="8 9">IMCC1322</strain>
    </source>
</reference>
<dbReference type="Gene3D" id="3.40.50.150">
    <property type="entry name" value="Vaccinia Virus protein VP39"/>
    <property type="match status" value="1"/>
</dbReference>
<dbReference type="InterPro" id="IPR002295">
    <property type="entry name" value="N4/N6-MTase_EcoPI_Mod-like"/>
</dbReference>
<dbReference type="EC" id="2.1.1.72" evidence="2"/>
<comment type="catalytic activity">
    <reaction evidence="6">
        <text>a 2'-deoxyadenosine in DNA + S-adenosyl-L-methionine = an N(6)-methyl-2'-deoxyadenosine in DNA + S-adenosyl-L-homocysteine + H(+)</text>
        <dbReference type="Rhea" id="RHEA:15197"/>
        <dbReference type="Rhea" id="RHEA-COMP:12418"/>
        <dbReference type="Rhea" id="RHEA-COMP:12419"/>
        <dbReference type="ChEBI" id="CHEBI:15378"/>
        <dbReference type="ChEBI" id="CHEBI:57856"/>
        <dbReference type="ChEBI" id="CHEBI:59789"/>
        <dbReference type="ChEBI" id="CHEBI:90615"/>
        <dbReference type="ChEBI" id="CHEBI:90616"/>
        <dbReference type="EC" id="2.1.1.72"/>
    </reaction>
</comment>
<comment type="similarity">
    <text evidence="1">Belongs to the N(4)/N(6)-methyltransferase family.</text>
</comment>
<dbReference type="PANTHER" id="PTHR13370:SF24">
    <property type="entry name" value="TYPE III RESTRICTION-MODIFICATION ENZYME STYLTI MOD SUBUNIT"/>
    <property type="match status" value="1"/>
</dbReference>
<dbReference type="REBASE" id="25071">
    <property type="entry name" value="M.Pma1322ORF1283P"/>
</dbReference>
<organism evidence="8 9">
    <name type="scientific">Puniceispirillum marinum (strain IMCC1322)</name>
    <dbReference type="NCBI Taxonomy" id="488538"/>
    <lineage>
        <taxon>Bacteria</taxon>
        <taxon>Pseudomonadati</taxon>
        <taxon>Pseudomonadota</taxon>
        <taxon>Alphaproteobacteria</taxon>
        <taxon>Candidatus Puniceispirillales</taxon>
        <taxon>Candidatus Puniceispirillaceae</taxon>
        <taxon>Candidatus Puniceispirillum</taxon>
    </lineage>
</organism>
<dbReference type="Pfam" id="PF01555">
    <property type="entry name" value="N6_N4_Mtase"/>
    <property type="match status" value="1"/>
</dbReference>
<feature type="domain" description="DNA methylase N-4/N-6" evidence="7">
    <location>
        <begin position="118"/>
        <end position="422"/>
    </location>
</feature>
<keyword evidence="5" id="KW-0949">S-adenosyl-L-methionine</keyword>
<dbReference type="PRINTS" id="PR00506">
    <property type="entry name" value="D21N6MTFRASE"/>
</dbReference>
<dbReference type="OrthoDB" id="9816043at2"/>
<dbReference type="Proteomes" id="UP000007460">
    <property type="component" value="Chromosome"/>
</dbReference>
<dbReference type="GO" id="GO:0009007">
    <property type="term" value="F:site-specific DNA-methyltransferase (adenine-specific) activity"/>
    <property type="evidence" value="ECO:0007669"/>
    <property type="project" value="UniProtKB-EC"/>
</dbReference>
<dbReference type="SUPFAM" id="SSF53335">
    <property type="entry name" value="S-adenosyl-L-methionine-dependent methyltransferases"/>
    <property type="match status" value="1"/>
</dbReference>